<proteinExistence type="predicted"/>
<gene>
    <name evidence="1" type="ORF">GN958_ATG21806</name>
</gene>
<sequence>SAGAVDEVGIELPPDNNVLKASRHTKSNEGAAGHVINANFSSDHDEIRKLDMKLSRKMWIHFGKDSENVFNLLRLSKLEYKFDESKKTIQWFDSGDEELSDYLIDADLSRKGKLSEVKMAELFQALAHVPDLKNLAEIVQNVQYKVWITKHKTPADIADMLMVRLSGPRPTDTSVHPRYTIISAYQKVYNTAHPT</sequence>
<organism evidence="1 2">
    <name type="scientific">Phytophthora infestans</name>
    <name type="common">Potato late blight agent</name>
    <name type="synonym">Botrytis infestans</name>
    <dbReference type="NCBI Taxonomy" id="4787"/>
    <lineage>
        <taxon>Eukaryota</taxon>
        <taxon>Sar</taxon>
        <taxon>Stramenopiles</taxon>
        <taxon>Oomycota</taxon>
        <taxon>Peronosporomycetes</taxon>
        <taxon>Peronosporales</taxon>
        <taxon>Peronosporaceae</taxon>
        <taxon>Phytophthora</taxon>
    </lineage>
</organism>
<dbReference type="AlphaFoldDB" id="A0A8S9TJ65"/>
<dbReference type="Proteomes" id="UP000704712">
    <property type="component" value="Unassembled WGS sequence"/>
</dbReference>
<accession>A0A8S9TJ65</accession>
<protein>
    <submittedName>
        <fullName evidence="1">Uncharacterized protein</fullName>
    </submittedName>
</protein>
<evidence type="ECO:0000313" key="1">
    <source>
        <dbReference type="EMBL" id="KAF4129006.1"/>
    </source>
</evidence>
<dbReference type="EMBL" id="JAACNO010003024">
    <property type="protein sequence ID" value="KAF4129006.1"/>
    <property type="molecule type" value="Genomic_DNA"/>
</dbReference>
<reference evidence="1" key="1">
    <citation type="submission" date="2020-03" db="EMBL/GenBank/DDBJ databases">
        <title>Hybrid Assembly of Korean Phytophthora infestans isolates.</title>
        <authorList>
            <person name="Prokchorchik M."/>
            <person name="Lee Y."/>
            <person name="Seo J."/>
            <person name="Cho J.-H."/>
            <person name="Park Y.-E."/>
            <person name="Jang D.-C."/>
            <person name="Im J.-S."/>
            <person name="Choi J.-G."/>
            <person name="Park H.-J."/>
            <person name="Lee G.-B."/>
            <person name="Lee Y.-G."/>
            <person name="Hong S.-Y."/>
            <person name="Cho K."/>
            <person name="Sohn K.H."/>
        </authorList>
    </citation>
    <scope>NUCLEOTIDE SEQUENCE</scope>
    <source>
        <strain evidence="1">KR_2_A2</strain>
    </source>
</reference>
<comment type="caution">
    <text evidence="1">The sequence shown here is derived from an EMBL/GenBank/DDBJ whole genome shotgun (WGS) entry which is preliminary data.</text>
</comment>
<feature type="non-terminal residue" evidence="1">
    <location>
        <position position="195"/>
    </location>
</feature>
<evidence type="ECO:0000313" key="2">
    <source>
        <dbReference type="Proteomes" id="UP000704712"/>
    </source>
</evidence>
<name>A0A8S9TJ65_PHYIN</name>